<evidence type="ECO:0000313" key="4">
    <source>
        <dbReference type="Proteomes" id="UP001383192"/>
    </source>
</evidence>
<reference evidence="3 4" key="1">
    <citation type="submission" date="2024-01" db="EMBL/GenBank/DDBJ databases">
        <title>A draft genome for a cacao thread blight-causing isolate of Paramarasmius palmivorus.</title>
        <authorList>
            <person name="Baruah I.K."/>
            <person name="Bukari Y."/>
            <person name="Amoako-Attah I."/>
            <person name="Meinhardt L.W."/>
            <person name="Bailey B.A."/>
            <person name="Cohen S.P."/>
        </authorList>
    </citation>
    <scope>NUCLEOTIDE SEQUENCE [LARGE SCALE GENOMIC DNA]</scope>
    <source>
        <strain evidence="3 4">GH-12</strain>
    </source>
</reference>
<evidence type="ECO:0000313" key="3">
    <source>
        <dbReference type="EMBL" id="KAK7041802.1"/>
    </source>
</evidence>
<comment type="caution">
    <text evidence="3">The sequence shown here is derived from an EMBL/GenBank/DDBJ whole genome shotgun (WGS) entry which is preliminary data.</text>
</comment>
<dbReference type="EMBL" id="JAYKXP010000032">
    <property type="protein sequence ID" value="KAK7041802.1"/>
    <property type="molecule type" value="Genomic_DNA"/>
</dbReference>
<dbReference type="Proteomes" id="UP001383192">
    <property type="component" value="Unassembled WGS sequence"/>
</dbReference>
<name>A0AAW0CPF1_9AGAR</name>
<keyword evidence="2" id="KW-0472">Membrane</keyword>
<dbReference type="AlphaFoldDB" id="A0AAW0CPF1"/>
<protein>
    <submittedName>
        <fullName evidence="3">Uncharacterized protein</fullName>
    </submittedName>
</protein>
<evidence type="ECO:0000256" key="2">
    <source>
        <dbReference type="SAM" id="Phobius"/>
    </source>
</evidence>
<organism evidence="3 4">
    <name type="scientific">Paramarasmius palmivorus</name>
    <dbReference type="NCBI Taxonomy" id="297713"/>
    <lineage>
        <taxon>Eukaryota</taxon>
        <taxon>Fungi</taxon>
        <taxon>Dikarya</taxon>
        <taxon>Basidiomycota</taxon>
        <taxon>Agaricomycotina</taxon>
        <taxon>Agaricomycetes</taxon>
        <taxon>Agaricomycetidae</taxon>
        <taxon>Agaricales</taxon>
        <taxon>Marasmiineae</taxon>
        <taxon>Marasmiaceae</taxon>
        <taxon>Paramarasmius</taxon>
    </lineage>
</organism>
<keyword evidence="4" id="KW-1185">Reference proteome</keyword>
<feature type="transmembrane region" description="Helical" evidence="2">
    <location>
        <begin position="20"/>
        <end position="44"/>
    </location>
</feature>
<feature type="compositionally biased region" description="Polar residues" evidence="1">
    <location>
        <begin position="53"/>
        <end position="62"/>
    </location>
</feature>
<feature type="region of interest" description="Disordered" evidence="1">
    <location>
        <begin position="51"/>
        <end position="101"/>
    </location>
</feature>
<keyword evidence="2" id="KW-1133">Transmembrane helix</keyword>
<gene>
    <name evidence="3" type="ORF">VNI00_009091</name>
</gene>
<accession>A0AAW0CPF1</accession>
<feature type="compositionally biased region" description="Polar residues" evidence="1">
    <location>
        <begin position="81"/>
        <end position="98"/>
    </location>
</feature>
<keyword evidence="2" id="KW-0812">Transmembrane</keyword>
<proteinExistence type="predicted"/>
<sequence length="147" mass="15800">MSSCLNLRHKCRRQVQSPDWRVPAGAVIGSIAGILILTGLLSVLTKLKRKYSQNKSSPSTTGHGRPTGNAAGAHATPPMTARTTPSHFRTMTTSSYPSRHTRGVTRVATDTTLPPYVARPELVQLPPVILVPELPPPPYPSNASNMV</sequence>
<evidence type="ECO:0000256" key="1">
    <source>
        <dbReference type="SAM" id="MobiDB-lite"/>
    </source>
</evidence>